<evidence type="ECO:0000256" key="4">
    <source>
        <dbReference type="PROSITE-ProRule" id="PRU00134"/>
    </source>
</evidence>
<evidence type="ECO:0000256" key="3">
    <source>
        <dbReference type="ARBA" id="ARBA00022833"/>
    </source>
</evidence>
<keyword evidence="7" id="KW-1185">Reference proteome</keyword>
<evidence type="ECO:0000259" key="5">
    <source>
        <dbReference type="PROSITE" id="PS50865"/>
    </source>
</evidence>
<dbReference type="InterPro" id="IPR002893">
    <property type="entry name" value="Znf_MYND"/>
</dbReference>
<dbReference type="AlphaFoldDB" id="A0A8H6XJ76"/>
<dbReference type="OrthoDB" id="2992163at2759"/>
<evidence type="ECO:0000313" key="6">
    <source>
        <dbReference type="EMBL" id="KAF7341330.1"/>
    </source>
</evidence>
<protein>
    <submittedName>
        <fullName evidence="6">MYND-type domain-containing protein</fullName>
    </submittedName>
</protein>
<keyword evidence="1" id="KW-0479">Metal-binding</keyword>
<evidence type="ECO:0000256" key="1">
    <source>
        <dbReference type="ARBA" id="ARBA00022723"/>
    </source>
</evidence>
<name>A0A8H6XJ76_9AGAR</name>
<gene>
    <name evidence="6" type="ORF">MVEN_01869400</name>
</gene>
<sequence length="628" mass="69659">MHSSLSIKSLSKLPVSVRTVATAAASGSFAAWQKIAARLLADPGIPAHKFLPVVFANLDPARIPDTTTPELACSSGSDAVIMAYNALFTVSHFRELPFPILEALWVRIWMWIEFIEHHQYYFPEQDDVDPVSCQLLDALIPFLGTEASAILVHTTPGVHAFAARVWQLLPASHVTNSSTMAAFFRFLRGCSGAWCGSTDELVEGCGEDGDVLASLVVHHIDMIATASLHPQAEVSHITLIDRLRGLSGLVVRIGTHNLFPALLSAGIVRAQTRALGHLQPLFHDAEAALNDCSDTLTAMLIFTSAAVKPGYPNLPEALKAGLLTNIVSYGGDYQTTARTVTILERFLQLILPGSLVFYPVVSALASALPKALKKSCTPRFMASPLFEAWQNFVNLAEERLYILEHFRSPEYSPTKACDSSACTAIRKSSEFKRCAKCRCKFYCSRECQIRDWRAGHRQMCKSPASYCSPKDEWRKWDEAFLRLILYHDYQALKLELLHLQLEYIRANGGRHDFYTTFDYMLGRCVIAVQPIGSSIGDMQAAFDDGTWCRSRLGLHIVFLNGGRDCIKRSYLFKSSSAALMVGLQSIWADITSGTISVEGEDEDEEVQRRLRELYATEVAETHSWVIGQ</sequence>
<evidence type="ECO:0000256" key="2">
    <source>
        <dbReference type="ARBA" id="ARBA00022771"/>
    </source>
</evidence>
<dbReference type="Pfam" id="PF01753">
    <property type="entry name" value="zf-MYND"/>
    <property type="match status" value="1"/>
</dbReference>
<reference evidence="6" key="1">
    <citation type="submission" date="2020-05" db="EMBL/GenBank/DDBJ databases">
        <title>Mycena genomes resolve the evolution of fungal bioluminescence.</title>
        <authorList>
            <person name="Tsai I.J."/>
        </authorList>
    </citation>
    <scope>NUCLEOTIDE SEQUENCE</scope>
    <source>
        <strain evidence="6">CCC161011</strain>
    </source>
</reference>
<comment type="caution">
    <text evidence="6">The sequence shown here is derived from an EMBL/GenBank/DDBJ whole genome shotgun (WGS) entry which is preliminary data.</text>
</comment>
<dbReference type="SUPFAM" id="SSF144232">
    <property type="entry name" value="HIT/MYND zinc finger-like"/>
    <property type="match status" value="1"/>
</dbReference>
<dbReference type="GO" id="GO:0008270">
    <property type="term" value="F:zinc ion binding"/>
    <property type="evidence" value="ECO:0007669"/>
    <property type="project" value="UniProtKB-KW"/>
</dbReference>
<dbReference type="EMBL" id="JACAZI010000018">
    <property type="protein sequence ID" value="KAF7341330.1"/>
    <property type="molecule type" value="Genomic_DNA"/>
</dbReference>
<dbReference type="Proteomes" id="UP000620124">
    <property type="component" value="Unassembled WGS sequence"/>
</dbReference>
<proteinExistence type="predicted"/>
<dbReference type="PROSITE" id="PS50865">
    <property type="entry name" value="ZF_MYND_2"/>
    <property type="match status" value="1"/>
</dbReference>
<feature type="domain" description="MYND-type" evidence="5">
    <location>
        <begin position="422"/>
        <end position="460"/>
    </location>
</feature>
<keyword evidence="3" id="KW-0862">Zinc</keyword>
<accession>A0A8H6XJ76</accession>
<organism evidence="6 7">
    <name type="scientific">Mycena venus</name>
    <dbReference type="NCBI Taxonomy" id="2733690"/>
    <lineage>
        <taxon>Eukaryota</taxon>
        <taxon>Fungi</taxon>
        <taxon>Dikarya</taxon>
        <taxon>Basidiomycota</taxon>
        <taxon>Agaricomycotina</taxon>
        <taxon>Agaricomycetes</taxon>
        <taxon>Agaricomycetidae</taxon>
        <taxon>Agaricales</taxon>
        <taxon>Marasmiineae</taxon>
        <taxon>Mycenaceae</taxon>
        <taxon>Mycena</taxon>
    </lineage>
</organism>
<dbReference type="Gene3D" id="6.10.140.2220">
    <property type="match status" value="1"/>
</dbReference>
<evidence type="ECO:0000313" key="7">
    <source>
        <dbReference type="Proteomes" id="UP000620124"/>
    </source>
</evidence>
<keyword evidence="2 4" id="KW-0863">Zinc-finger</keyword>